<comment type="subcellular location">
    <subcellularLocation>
        <location evidence="1">Cell membrane</location>
        <topology evidence="1">Multi-pass membrane protein</topology>
    </subcellularLocation>
</comment>
<evidence type="ECO:0000256" key="3">
    <source>
        <dbReference type="ARBA" id="ARBA00022475"/>
    </source>
</evidence>
<evidence type="ECO:0000313" key="8">
    <source>
        <dbReference type="EMBL" id="SEL29386.1"/>
    </source>
</evidence>
<feature type="transmembrane region" description="Helical" evidence="7">
    <location>
        <begin position="384"/>
        <end position="406"/>
    </location>
</feature>
<evidence type="ECO:0000313" key="9">
    <source>
        <dbReference type="Proteomes" id="UP000186015"/>
    </source>
</evidence>
<dbReference type="InterPro" id="IPR052031">
    <property type="entry name" value="Membrane_Transporter-Flippase"/>
</dbReference>
<evidence type="ECO:0000256" key="7">
    <source>
        <dbReference type="SAM" id="Phobius"/>
    </source>
</evidence>
<dbReference type="InterPro" id="IPR002528">
    <property type="entry name" value="MATE_fam"/>
</dbReference>
<dbReference type="Proteomes" id="UP000186015">
    <property type="component" value="Unassembled WGS sequence"/>
</dbReference>
<dbReference type="PANTHER" id="PTHR43549:SF3">
    <property type="entry name" value="MULTIDRUG RESISTANCE PROTEIN YPNP-RELATED"/>
    <property type="match status" value="1"/>
</dbReference>
<dbReference type="GO" id="GO:0005886">
    <property type="term" value="C:plasma membrane"/>
    <property type="evidence" value="ECO:0007669"/>
    <property type="project" value="UniProtKB-SubCell"/>
</dbReference>
<dbReference type="Pfam" id="PF01554">
    <property type="entry name" value="MatE"/>
    <property type="match status" value="2"/>
</dbReference>
<evidence type="ECO:0000256" key="1">
    <source>
        <dbReference type="ARBA" id="ARBA00004651"/>
    </source>
</evidence>
<feature type="transmembrane region" description="Helical" evidence="7">
    <location>
        <begin position="161"/>
        <end position="181"/>
    </location>
</feature>
<dbReference type="AlphaFoldDB" id="A0A1H7P187"/>
<feature type="transmembrane region" description="Helical" evidence="7">
    <location>
        <begin position="187"/>
        <end position="211"/>
    </location>
</feature>
<evidence type="ECO:0000256" key="5">
    <source>
        <dbReference type="ARBA" id="ARBA00022989"/>
    </source>
</evidence>
<feature type="transmembrane region" description="Helical" evidence="7">
    <location>
        <begin position="12"/>
        <end position="30"/>
    </location>
</feature>
<keyword evidence="2" id="KW-0813">Transport</keyword>
<dbReference type="GO" id="GO:0042910">
    <property type="term" value="F:xenobiotic transmembrane transporter activity"/>
    <property type="evidence" value="ECO:0007669"/>
    <property type="project" value="InterPro"/>
</dbReference>
<sequence>MKDLTKGNPTRLLLMFAIPMLLGSVFQQFYNLADTRIVGQYLGDKSLAAVGATSSVNTVIIGFMHGLTGGFSLSAARAFGAKDNEKLKQTVAATLVLGGATCIVLTILSLVFLDPILQAINVKSDIYKDAKSYITLILGGMGITLSYNAQASIMRAIGDTVMPLVFLIFSAFANIFLDILFVRELGFGIRGAAAATLITSGMSAVACFIYMKKKYPFLIPSAKHFKFSQEFASEMYSSGCSMGLMNSMVGLGSLIMQGAINDLGTDTINAHIAARKISEMCMMPMMAFGGAASNFSGQNYGAGKYSRVRKGFLSATMLTWIWSILVIIAVYIGTPFFVQAITGLHKEYIIDTACQYTHFNMPFYFVLGIIFVFRHSLQSVKIKLMPTLSSFIELVGKIIVSFWLAPKIGYKAIIIAEPISWVFMAPVLIWGLVSCKQLKEPDRNVIDTSKIACAGR</sequence>
<evidence type="ECO:0000256" key="4">
    <source>
        <dbReference type="ARBA" id="ARBA00022692"/>
    </source>
</evidence>
<feature type="transmembrane region" description="Helical" evidence="7">
    <location>
        <begin position="133"/>
        <end position="149"/>
    </location>
</feature>
<dbReference type="OrthoDB" id="9776324at2"/>
<dbReference type="InterPro" id="IPR048279">
    <property type="entry name" value="MdtK-like"/>
</dbReference>
<feature type="transmembrane region" description="Helical" evidence="7">
    <location>
        <begin position="412"/>
        <end position="433"/>
    </location>
</feature>
<feature type="transmembrane region" description="Helical" evidence="7">
    <location>
        <begin position="317"/>
        <end position="341"/>
    </location>
</feature>
<dbReference type="EMBL" id="FOAT01000018">
    <property type="protein sequence ID" value="SEL29386.1"/>
    <property type="molecule type" value="Genomic_DNA"/>
</dbReference>
<feature type="transmembrane region" description="Helical" evidence="7">
    <location>
        <begin position="91"/>
        <end position="113"/>
    </location>
</feature>
<dbReference type="NCBIfam" id="TIGR00797">
    <property type="entry name" value="matE"/>
    <property type="match status" value="1"/>
</dbReference>
<keyword evidence="6 7" id="KW-0472">Membrane</keyword>
<name>A0A1H7P187_RUMAL</name>
<dbReference type="GO" id="GO:0015297">
    <property type="term" value="F:antiporter activity"/>
    <property type="evidence" value="ECO:0007669"/>
    <property type="project" value="InterPro"/>
</dbReference>
<protein>
    <submittedName>
        <fullName evidence="8">Putative efflux protein, MATE family</fullName>
    </submittedName>
</protein>
<feature type="transmembrane region" description="Helical" evidence="7">
    <location>
        <begin position="59"/>
        <end position="79"/>
    </location>
</feature>
<gene>
    <name evidence="8" type="ORF">SAMN05216469_11824</name>
</gene>
<reference evidence="8 9" key="1">
    <citation type="submission" date="2016-10" db="EMBL/GenBank/DDBJ databases">
        <authorList>
            <person name="de Groot N.N."/>
        </authorList>
    </citation>
    <scope>NUCLEOTIDE SEQUENCE [LARGE SCALE GENOMIC DNA]</scope>
    <source>
        <strain evidence="8 9">KH2T6</strain>
    </source>
</reference>
<keyword evidence="4 7" id="KW-0812">Transmembrane</keyword>
<accession>A0A1H7P187</accession>
<keyword evidence="5 7" id="KW-1133">Transmembrane helix</keyword>
<keyword evidence="3" id="KW-1003">Cell membrane</keyword>
<dbReference type="CDD" id="cd13138">
    <property type="entry name" value="MATE_yoeA_like"/>
    <property type="match status" value="1"/>
</dbReference>
<evidence type="ECO:0000256" key="6">
    <source>
        <dbReference type="ARBA" id="ARBA00023136"/>
    </source>
</evidence>
<dbReference type="RefSeq" id="WP_074835421.1">
    <property type="nucleotide sequence ID" value="NZ_FOAT01000018.1"/>
</dbReference>
<feature type="transmembrane region" description="Helical" evidence="7">
    <location>
        <begin position="361"/>
        <end position="377"/>
    </location>
</feature>
<dbReference type="PANTHER" id="PTHR43549">
    <property type="entry name" value="MULTIDRUG RESISTANCE PROTEIN YPNP-RELATED"/>
    <property type="match status" value="1"/>
</dbReference>
<organism evidence="8 9">
    <name type="scientific">Ruminococcus albus</name>
    <dbReference type="NCBI Taxonomy" id="1264"/>
    <lineage>
        <taxon>Bacteria</taxon>
        <taxon>Bacillati</taxon>
        <taxon>Bacillota</taxon>
        <taxon>Clostridia</taxon>
        <taxon>Eubacteriales</taxon>
        <taxon>Oscillospiraceae</taxon>
        <taxon>Ruminococcus</taxon>
    </lineage>
</organism>
<proteinExistence type="predicted"/>
<evidence type="ECO:0000256" key="2">
    <source>
        <dbReference type="ARBA" id="ARBA00022448"/>
    </source>
</evidence>
<dbReference type="PIRSF" id="PIRSF006603">
    <property type="entry name" value="DinF"/>
    <property type="match status" value="1"/>
</dbReference>